<dbReference type="PaxDb" id="243159-AFE_2046"/>
<keyword evidence="1" id="KW-0472">Membrane</keyword>
<evidence type="ECO:0000256" key="1">
    <source>
        <dbReference type="SAM" id="Phobius"/>
    </source>
</evidence>
<protein>
    <submittedName>
        <fullName evidence="2">Uncharacterized protein</fullName>
    </submittedName>
</protein>
<dbReference type="Proteomes" id="UP000001362">
    <property type="component" value="Chromosome"/>
</dbReference>
<evidence type="ECO:0000313" key="3">
    <source>
        <dbReference type="Proteomes" id="UP000001362"/>
    </source>
</evidence>
<keyword evidence="3" id="KW-1185">Reference proteome</keyword>
<accession>B7J4Q7</accession>
<dbReference type="STRING" id="243159.AFE_2046"/>
<dbReference type="KEGG" id="afr:AFE_2046"/>
<proteinExistence type="predicted"/>
<sequence length="43" mass="4969">MKKRASRHEGLAAAAIAWMDISNVFIVRLPAAWRRYNEVKKGR</sequence>
<organism evidence="2 3">
    <name type="scientific">Acidithiobacillus ferrooxidans (strain ATCC 23270 / DSM 14882 / CIP 104768 / NCIMB 8455)</name>
    <name type="common">Ferrobacillus ferrooxidans (strain ATCC 23270)</name>
    <dbReference type="NCBI Taxonomy" id="243159"/>
    <lineage>
        <taxon>Bacteria</taxon>
        <taxon>Pseudomonadati</taxon>
        <taxon>Pseudomonadota</taxon>
        <taxon>Acidithiobacillia</taxon>
        <taxon>Acidithiobacillales</taxon>
        <taxon>Acidithiobacillaceae</taxon>
        <taxon>Acidithiobacillus</taxon>
    </lineage>
</organism>
<keyword evidence="1" id="KW-0812">Transmembrane</keyword>
<dbReference type="AlphaFoldDB" id="B7J4Q7"/>
<evidence type="ECO:0000313" key="2">
    <source>
        <dbReference type="EMBL" id="ACK80863.1"/>
    </source>
</evidence>
<name>B7J4Q7_ACIF2</name>
<reference evidence="2 3" key="1">
    <citation type="journal article" date="2008" name="BMC Genomics">
        <title>Acidithiobacillus ferrooxidans metabolism: from genome sequence to industrial applications.</title>
        <authorList>
            <person name="Valdes J."/>
            <person name="Pedroso I."/>
            <person name="Quatrini R."/>
            <person name="Dodson R.J."/>
            <person name="Tettelin H."/>
            <person name="Blake R.II."/>
            <person name="Eisen J.A."/>
            <person name="Holmes D.S."/>
        </authorList>
    </citation>
    <scope>NUCLEOTIDE SEQUENCE [LARGE SCALE GENOMIC DNA]</scope>
    <source>
        <strain evidence="3">ATCC 23270 / DSM 14882 / CIP 104768 / NCIMB 8455</strain>
    </source>
</reference>
<gene>
    <name evidence="2" type="ordered locus">AFE_2046</name>
</gene>
<feature type="transmembrane region" description="Helical" evidence="1">
    <location>
        <begin position="12"/>
        <end position="33"/>
    </location>
</feature>
<keyword evidence="1" id="KW-1133">Transmembrane helix</keyword>
<dbReference type="HOGENOM" id="CLU_3228226_0_0_6"/>
<dbReference type="EMBL" id="CP001219">
    <property type="protein sequence ID" value="ACK80863.1"/>
    <property type="molecule type" value="Genomic_DNA"/>
</dbReference>